<reference evidence="5" key="1">
    <citation type="submission" date="2016-11" db="EMBL/GenBank/DDBJ databases">
        <title>Comparative genomic and phenotypic analysis of Granulibacter bethesdensis clinical isolates from patients with chronic granulomatous disease.</title>
        <authorList>
            <person name="Zarember K.A."/>
            <person name="Porcella S.F."/>
            <person name="Chu J."/>
            <person name="Ding L."/>
            <person name="Dahlstrom E."/>
            <person name="Barbian K."/>
            <person name="Martens C."/>
            <person name="Sykora L."/>
            <person name="Kramer S."/>
            <person name="Pettinato A.M."/>
            <person name="Hong H."/>
            <person name="Wald G."/>
            <person name="Berg L.J."/>
            <person name="Rogge L.S."/>
            <person name="Greenberg D.E."/>
            <person name="Falcone E.L."/>
            <person name="Neves J.F."/>
            <person name="Simoes M.J."/>
            <person name="Casal M."/>
            <person name="Rodriguez-Lopez F.C."/>
            <person name="Zelazny A."/>
            <person name="Gallin J.I."/>
            <person name="Holland S.M."/>
        </authorList>
    </citation>
    <scope>NUCLEOTIDE SEQUENCE [LARGE SCALE GENOMIC DNA]</scope>
    <source>
        <strain evidence="5">NIH9.1</strain>
    </source>
</reference>
<dbReference type="Pfam" id="PF01381">
    <property type="entry name" value="HTH_3"/>
    <property type="match status" value="1"/>
</dbReference>
<dbReference type="Gene3D" id="1.10.260.40">
    <property type="entry name" value="lambda repressor-like DNA-binding domains"/>
    <property type="match status" value="1"/>
</dbReference>
<dbReference type="PANTHER" id="PTHR46558:SF4">
    <property type="entry name" value="DNA-BIDING PHAGE PROTEIN"/>
    <property type="match status" value="1"/>
</dbReference>
<gene>
    <name evidence="4" type="ORF">GbCGDNIH9_1999</name>
</gene>
<organism evidence="4 5">
    <name type="scientific">Granulibacter bethesdensis</name>
    <dbReference type="NCBI Taxonomy" id="364410"/>
    <lineage>
        <taxon>Bacteria</taxon>
        <taxon>Pseudomonadati</taxon>
        <taxon>Pseudomonadota</taxon>
        <taxon>Alphaproteobacteria</taxon>
        <taxon>Acetobacterales</taxon>
        <taxon>Acetobacteraceae</taxon>
        <taxon>Granulibacter</taxon>
    </lineage>
</organism>
<dbReference type="CDD" id="cd00093">
    <property type="entry name" value="HTH_XRE"/>
    <property type="match status" value="1"/>
</dbReference>
<evidence type="ECO:0000256" key="1">
    <source>
        <dbReference type="ARBA" id="ARBA00023125"/>
    </source>
</evidence>
<accession>A0AAC9K8K2</accession>
<evidence type="ECO:0000259" key="3">
    <source>
        <dbReference type="PROSITE" id="PS50943"/>
    </source>
</evidence>
<evidence type="ECO:0000256" key="2">
    <source>
        <dbReference type="SAM" id="MobiDB-lite"/>
    </source>
</evidence>
<sequence>MQSSTNHIAQDAEHLPQPNAQYPVADEGSILAATSRTTSGGRVAARASDADRHVGNRIRERRVMLGLSQQQLAQMIGVTYQQAHKYERGLNRISAGRLYQISHVLNVPISWFFDGFSNENRTADLTTRQRMCLELARNFAAIDNEKHQEALSQMARALAAQSVANKMPQDGYASDLEESREEVA</sequence>
<dbReference type="InterPro" id="IPR001387">
    <property type="entry name" value="Cro/C1-type_HTH"/>
</dbReference>
<dbReference type="SMART" id="SM00530">
    <property type="entry name" value="HTH_XRE"/>
    <property type="match status" value="1"/>
</dbReference>
<dbReference type="SUPFAM" id="SSF47413">
    <property type="entry name" value="lambda repressor-like DNA-binding domains"/>
    <property type="match status" value="1"/>
</dbReference>
<protein>
    <submittedName>
        <fullName evidence="4">Transcriptional regulator</fullName>
    </submittedName>
</protein>
<dbReference type="GO" id="GO:0003677">
    <property type="term" value="F:DNA binding"/>
    <property type="evidence" value="ECO:0007669"/>
    <property type="project" value="UniProtKB-KW"/>
</dbReference>
<dbReference type="PANTHER" id="PTHR46558">
    <property type="entry name" value="TRACRIPTIONAL REGULATORY PROTEIN-RELATED-RELATED"/>
    <property type="match status" value="1"/>
</dbReference>
<dbReference type="Proteomes" id="UP000182373">
    <property type="component" value="Chromosome"/>
</dbReference>
<keyword evidence="1" id="KW-0238">DNA-binding</keyword>
<dbReference type="EMBL" id="CP018191">
    <property type="protein sequence ID" value="APH55315.1"/>
    <property type="molecule type" value="Genomic_DNA"/>
</dbReference>
<feature type="domain" description="HTH cro/C1-type" evidence="3">
    <location>
        <begin position="58"/>
        <end position="112"/>
    </location>
</feature>
<name>A0AAC9K8K2_9PROT</name>
<feature type="region of interest" description="Disordered" evidence="2">
    <location>
        <begin position="1"/>
        <end position="22"/>
    </location>
</feature>
<dbReference type="AlphaFoldDB" id="A0AAC9K8K2"/>
<dbReference type="PROSITE" id="PS50943">
    <property type="entry name" value="HTH_CROC1"/>
    <property type="match status" value="1"/>
</dbReference>
<evidence type="ECO:0000313" key="5">
    <source>
        <dbReference type="Proteomes" id="UP000182373"/>
    </source>
</evidence>
<evidence type="ECO:0000313" key="4">
    <source>
        <dbReference type="EMBL" id="APH55315.1"/>
    </source>
</evidence>
<proteinExistence type="predicted"/>
<dbReference type="InterPro" id="IPR010982">
    <property type="entry name" value="Lambda_DNA-bd_dom_sf"/>
</dbReference>